<gene>
    <name evidence="5" type="ORF">BN444_03519</name>
</gene>
<dbReference type="AlphaFoldDB" id="A0A1C3TIU9"/>
<reference evidence="6" key="1">
    <citation type="submission" date="2016-07" db="EMBL/GenBank/DDBJ databases">
        <authorList>
            <person name="Jaenicke Sebastian"/>
        </authorList>
    </citation>
    <scope>NUCLEOTIDE SEQUENCE [LARGE SCALE GENOMIC DNA]</scope>
</reference>
<evidence type="ECO:0000259" key="4">
    <source>
        <dbReference type="Pfam" id="PF02668"/>
    </source>
</evidence>
<dbReference type="Gene3D" id="3.60.130.10">
    <property type="entry name" value="Clavaminate synthase-like"/>
    <property type="match status" value="1"/>
</dbReference>
<evidence type="ECO:0000313" key="6">
    <source>
        <dbReference type="Proteomes" id="UP000093071"/>
    </source>
</evidence>
<proteinExistence type="predicted"/>
<dbReference type="Pfam" id="PF02668">
    <property type="entry name" value="TauD"/>
    <property type="match status" value="1"/>
</dbReference>
<organism evidence="5 6">
    <name type="scientific">Xanthomonas translucens pv. translucens DSM 18974</name>
    <dbReference type="NCBI Taxonomy" id="1261556"/>
    <lineage>
        <taxon>Bacteria</taxon>
        <taxon>Pseudomonadati</taxon>
        <taxon>Pseudomonadota</taxon>
        <taxon>Gammaproteobacteria</taxon>
        <taxon>Lysobacterales</taxon>
        <taxon>Lysobacteraceae</taxon>
        <taxon>Xanthomonas</taxon>
        <taxon>Xanthomonas translucens group</taxon>
    </lineage>
</organism>
<dbReference type="PANTHER" id="PTHR10696">
    <property type="entry name" value="GAMMA-BUTYROBETAINE HYDROXYLASE-RELATED"/>
    <property type="match status" value="1"/>
</dbReference>
<dbReference type="SUPFAM" id="SSF51197">
    <property type="entry name" value="Clavaminate synthase-like"/>
    <property type="match status" value="1"/>
</dbReference>
<dbReference type="InterPro" id="IPR050411">
    <property type="entry name" value="AlphaKG_dependent_hydroxylases"/>
</dbReference>
<dbReference type="GO" id="GO:0017000">
    <property type="term" value="P:antibiotic biosynthetic process"/>
    <property type="evidence" value="ECO:0007669"/>
    <property type="project" value="UniProtKB-KW"/>
</dbReference>
<evidence type="ECO:0000256" key="1">
    <source>
        <dbReference type="ARBA" id="ARBA00001954"/>
    </source>
</evidence>
<keyword evidence="2" id="KW-0560">Oxidoreductase</keyword>
<keyword evidence="3" id="KW-0045">Antibiotic biosynthesis</keyword>
<evidence type="ECO:0000256" key="2">
    <source>
        <dbReference type="ARBA" id="ARBA00023002"/>
    </source>
</evidence>
<dbReference type="InterPro" id="IPR042098">
    <property type="entry name" value="TauD-like_sf"/>
</dbReference>
<accession>A0A1C3TIU9</accession>
<dbReference type="PATRIC" id="fig|1261556.5.peg.352"/>
<dbReference type="EMBL" id="LT604072">
    <property type="protein sequence ID" value="SCB03156.1"/>
    <property type="molecule type" value="Genomic_DNA"/>
</dbReference>
<comment type="cofactor">
    <cofactor evidence="1">
        <name>Fe(2+)</name>
        <dbReference type="ChEBI" id="CHEBI:29033"/>
    </cofactor>
</comment>
<dbReference type="PANTHER" id="PTHR10696:SF56">
    <property type="entry name" value="TAUD_TFDA-LIKE DOMAIN-CONTAINING PROTEIN"/>
    <property type="match status" value="1"/>
</dbReference>
<dbReference type="Proteomes" id="UP000093071">
    <property type="component" value="Chromosome I"/>
</dbReference>
<dbReference type="GO" id="GO:0016706">
    <property type="term" value="F:2-oxoglutarate-dependent dioxygenase activity"/>
    <property type="evidence" value="ECO:0007669"/>
    <property type="project" value="UniProtKB-ARBA"/>
</dbReference>
<dbReference type="RefSeq" id="WP_003480411.1">
    <property type="nucleotide sequence ID" value="NZ_LT604072.1"/>
</dbReference>
<evidence type="ECO:0000313" key="5">
    <source>
        <dbReference type="EMBL" id="SCB03156.1"/>
    </source>
</evidence>
<sequence length="292" mass="32363">MRTRFDDWPAQVLDVNDVKSVVRDVGRYGFAIVCDKWRFDAHDFERLAALYHLGPMYQSDFNRRLHTEGMSPSGMNKVGGLTSGRHDVFNGTSSVALHTDGSYLPIGTIKTSVLLCKQHASNGGESILFDSLSAFAALSRDHPELAQCLLAPNAFRRRSTDPRLDRQYEHIGPVFLAAEDGAIVAGFTLDVTADWDYSRRMDPRVLDAVAYLTRLTDPDSGYALSFALQKGQALIMRNDQLSHGRSAYADDPANPRILLRGLFLCAPRAYAMQETPARALAPQADIRVRTDG</sequence>
<protein>
    <recommendedName>
        <fullName evidence="4">TauD/TfdA-like domain-containing protein</fullName>
    </recommendedName>
</protein>
<dbReference type="InterPro" id="IPR003819">
    <property type="entry name" value="TauD/TfdA-like"/>
</dbReference>
<name>A0A1C3TIU9_XANCT</name>
<feature type="domain" description="TauD/TfdA-like" evidence="4">
    <location>
        <begin position="13"/>
        <end position="260"/>
    </location>
</feature>
<evidence type="ECO:0000256" key="3">
    <source>
        <dbReference type="ARBA" id="ARBA00023194"/>
    </source>
</evidence>